<comment type="pathway">
    <text evidence="2">Siderophore biosynthesis.</text>
</comment>
<dbReference type="FunFam" id="3.30.300.30:FF:000010">
    <property type="entry name" value="Enterobactin synthetase component F"/>
    <property type="match status" value="2"/>
</dbReference>
<dbReference type="NCBIfam" id="TIGR01733">
    <property type="entry name" value="AA-adenyl-dom"/>
    <property type="match status" value="2"/>
</dbReference>
<dbReference type="GO" id="GO:0017000">
    <property type="term" value="P:antibiotic biosynthetic process"/>
    <property type="evidence" value="ECO:0007669"/>
    <property type="project" value="UniProtKB-KW"/>
</dbReference>
<dbReference type="SUPFAM" id="SSF52777">
    <property type="entry name" value="CoA-dependent acyltransferases"/>
    <property type="match status" value="4"/>
</dbReference>
<dbReference type="CDD" id="cd19535">
    <property type="entry name" value="Cyc_NRPS"/>
    <property type="match status" value="1"/>
</dbReference>
<keyword evidence="8" id="KW-0175">Coiled coil</keyword>
<dbReference type="GO" id="GO:0044550">
    <property type="term" value="P:secondary metabolite biosynthetic process"/>
    <property type="evidence" value="ECO:0007669"/>
    <property type="project" value="UniProtKB-ARBA"/>
</dbReference>
<dbReference type="SMART" id="SM00823">
    <property type="entry name" value="PKS_PP"/>
    <property type="match status" value="2"/>
</dbReference>
<keyword evidence="4" id="KW-0596">Phosphopantetheine</keyword>
<evidence type="ECO:0000313" key="10">
    <source>
        <dbReference type="EMBL" id="SEM89758.1"/>
    </source>
</evidence>
<dbReference type="FunFam" id="3.30.559.30:FF:000006">
    <property type="entry name" value="Yersiniabactin polyketide/non-ribosomal peptide synthetase"/>
    <property type="match status" value="1"/>
</dbReference>
<dbReference type="Pfam" id="PF00550">
    <property type="entry name" value="PP-binding"/>
    <property type="match status" value="2"/>
</dbReference>
<dbReference type="InterPro" id="IPR009081">
    <property type="entry name" value="PP-bd_ACP"/>
</dbReference>
<dbReference type="FunFam" id="3.30.559.10:FF:000012">
    <property type="entry name" value="Non-ribosomal peptide synthetase"/>
    <property type="match status" value="1"/>
</dbReference>
<dbReference type="STRING" id="1173111.SAMN05444955_10354"/>
<evidence type="ECO:0000256" key="8">
    <source>
        <dbReference type="SAM" id="Coils"/>
    </source>
</evidence>
<dbReference type="InterPro" id="IPR057737">
    <property type="entry name" value="Condensation_MtbB-like"/>
</dbReference>
<dbReference type="PROSITE" id="PS50075">
    <property type="entry name" value="CARRIER"/>
    <property type="match status" value="2"/>
</dbReference>
<dbReference type="Pfam" id="PF00668">
    <property type="entry name" value="Condensation"/>
    <property type="match status" value="2"/>
</dbReference>
<dbReference type="GO" id="GO:0043041">
    <property type="term" value="P:amino acid activation for nonribosomal peptide biosynthetic process"/>
    <property type="evidence" value="ECO:0007669"/>
    <property type="project" value="TreeGrafter"/>
</dbReference>
<dbReference type="Gene3D" id="3.30.300.30">
    <property type="match status" value="2"/>
</dbReference>
<dbReference type="CDD" id="cd19531">
    <property type="entry name" value="LCL_NRPS-like"/>
    <property type="match status" value="1"/>
</dbReference>
<keyword evidence="7" id="KW-0045">Antibiotic biosynthesis</keyword>
<dbReference type="Pfam" id="PF13193">
    <property type="entry name" value="AMP-binding_C"/>
    <property type="match status" value="2"/>
</dbReference>
<proteinExistence type="inferred from homology"/>
<dbReference type="InterPro" id="IPR020845">
    <property type="entry name" value="AMP-binding_CS"/>
</dbReference>
<dbReference type="Pfam" id="PF00501">
    <property type="entry name" value="AMP-binding"/>
    <property type="match status" value="2"/>
</dbReference>
<organism evidence="10 11">
    <name type="scientific">Lihuaxuella thermophila</name>
    <dbReference type="NCBI Taxonomy" id="1173111"/>
    <lineage>
        <taxon>Bacteria</taxon>
        <taxon>Bacillati</taxon>
        <taxon>Bacillota</taxon>
        <taxon>Bacilli</taxon>
        <taxon>Bacillales</taxon>
        <taxon>Thermoactinomycetaceae</taxon>
        <taxon>Lihuaxuella</taxon>
    </lineage>
</organism>
<dbReference type="OrthoDB" id="9765680at2"/>
<dbReference type="InterPro" id="IPR010071">
    <property type="entry name" value="AA_adenyl_dom"/>
</dbReference>
<evidence type="ECO:0000256" key="4">
    <source>
        <dbReference type="ARBA" id="ARBA00022450"/>
    </source>
</evidence>
<dbReference type="FunFam" id="3.40.50.980:FF:000001">
    <property type="entry name" value="Non-ribosomal peptide synthetase"/>
    <property type="match status" value="2"/>
</dbReference>
<dbReference type="InterPro" id="IPR045851">
    <property type="entry name" value="AMP-bd_C_sf"/>
</dbReference>
<evidence type="ECO:0000256" key="2">
    <source>
        <dbReference type="ARBA" id="ARBA00004924"/>
    </source>
</evidence>
<keyword evidence="11" id="KW-1185">Reference proteome</keyword>
<dbReference type="InterPro" id="IPR001242">
    <property type="entry name" value="Condensation_dom"/>
</dbReference>
<dbReference type="GO" id="GO:0005829">
    <property type="term" value="C:cytosol"/>
    <property type="evidence" value="ECO:0007669"/>
    <property type="project" value="TreeGrafter"/>
</dbReference>
<keyword evidence="5" id="KW-0597">Phosphoprotein</keyword>
<protein>
    <submittedName>
        <fullName evidence="10">Amino acid adenylation domain-containing protein</fullName>
    </submittedName>
</protein>
<gene>
    <name evidence="10" type="ORF">SAMN05444955_10354</name>
</gene>
<comment type="similarity">
    <text evidence="3">Belongs to the ATP-dependent AMP-binding enzyme family.</text>
</comment>
<dbReference type="Gene3D" id="3.40.50.980">
    <property type="match status" value="4"/>
</dbReference>
<feature type="coiled-coil region" evidence="8">
    <location>
        <begin position="1"/>
        <end position="32"/>
    </location>
</feature>
<dbReference type="InterPro" id="IPR023213">
    <property type="entry name" value="CAT-like_dom_sf"/>
</dbReference>
<feature type="domain" description="Carrier" evidence="9">
    <location>
        <begin position="2084"/>
        <end position="2159"/>
    </location>
</feature>
<dbReference type="FunFam" id="3.30.559.30:FF:000001">
    <property type="entry name" value="Non-ribosomal peptide synthetase"/>
    <property type="match status" value="1"/>
</dbReference>
<dbReference type="Gene3D" id="3.30.559.30">
    <property type="entry name" value="Nonribosomal peptide synthetase, condensation domain"/>
    <property type="match status" value="2"/>
</dbReference>
<dbReference type="Gene3D" id="3.40.50.1820">
    <property type="entry name" value="alpha/beta hydrolase"/>
    <property type="match status" value="1"/>
</dbReference>
<dbReference type="EMBL" id="FOCQ01000003">
    <property type="protein sequence ID" value="SEM89758.1"/>
    <property type="molecule type" value="Genomic_DNA"/>
</dbReference>
<dbReference type="InterPro" id="IPR000873">
    <property type="entry name" value="AMP-dep_synth/lig_dom"/>
</dbReference>
<dbReference type="InterPro" id="IPR020806">
    <property type="entry name" value="PKS_PP-bd"/>
</dbReference>
<dbReference type="SUPFAM" id="SSF56801">
    <property type="entry name" value="Acetyl-CoA synthetase-like"/>
    <property type="match status" value="2"/>
</dbReference>
<evidence type="ECO:0000313" key="11">
    <source>
        <dbReference type="Proteomes" id="UP000199695"/>
    </source>
</evidence>
<dbReference type="InterPro" id="IPR036736">
    <property type="entry name" value="ACP-like_sf"/>
</dbReference>
<accession>A0A1H8C673</accession>
<evidence type="ECO:0000256" key="1">
    <source>
        <dbReference type="ARBA" id="ARBA00001957"/>
    </source>
</evidence>
<dbReference type="PROSITE" id="PS00012">
    <property type="entry name" value="PHOSPHOPANTETHEINE"/>
    <property type="match status" value="2"/>
</dbReference>
<dbReference type="FunFam" id="1.10.1200.10:FF:000005">
    <property type="entry name" value="Nonribosomal peptide synthetase 1"/>
    <property type="match status" value="2"/>
</dbReference>
<dbReference type="Proteomes" id="UP000199695">
    <property type="component" value="Unassembled WGS sequence"/>
</dbReference>
<evidence type="ECO:0000256" key="3">
    <source>
        <dbReference type="ARBA" id="ARBA00006432"/>
    </source>
</evidence>
<evidence type="ECO:0000256" key="7">
    <source>
        <dbReference type="ARBA" id="ARBA00023194"/>
    </source>
</evidence>
<dbReference type="Gene3D" id="3.30.559.10">
    <property type="entry name" value="Chloramphenicol acetyltransferase-like domain"/>
    <property type="match status" value="2"/>
</dbReference>
<comment type="cofactor">
    <cofactor evidence="1">
        <name>pantetheine 4'-phosphate</name>
        <dbReference type="ChEBI" id="CHEBI:47942"/>
    </cofactor>
</comment>
<evidence type="ECO:0000256" key="6">
    <source>
        <dbReference type="ARBA" id="ARBA00022598"/>
    </source>
</evidence>
<dbReference type="Gene3D" id="2.30.38.10">
    <property type="entry name" value="Luciferase, Domain 3"/>
    <property type="match status" value="2"/>
</dbReference>
<evidence type="ECO:0000256" key="5">
    <source>
        <dbReference type="ARBA" id="ARBA00022553"/>
    </source>
</evidence>
<dbReference type="CDD" id="cd12114">
    <property type="entry name" value="A_NRPS_TlmIV_like"/>
    <property type="match status" value="1"/>
</dbReference>
<dbReference type="CDD" id="cd05930">
    <property type="entry name" value="A_NRPS"/>
    <property type="match status" value="1"/>
</dbReference>
<feature type="domain" description="Carrier" evidence="9">
    <location>
        <begin position="1016"/>
        <end position="1091"/>
    </location>
</feature>
<dbReference type="FunFam" id="3.40.50.12780:FF:000012">
    <property type="entry name" value="Non-ribosomal peptide synthetase"/>
    <property type="match status" value="2"/>
</dbReference>
<dbReference type="InterPro" id="IPR029058">
    <property type="entry name" value="AB_hydrolase_fold"/>
</dbReference>
<name>A0A1H8C673_9BACL</name>
<dbReference type="FunFam" id="2.30.38.10:FF:000001">
    <property type="entry name" value="Non-ribosomal peptide synthetase PvdI"/>
    <property type="match status" value="1"/>
</dbReference>
<dbReference type="PROSITE" id="PS00455">
    <property type="entry name" value="AMP_BINDING"/>
    <property type="match status" value="2"/>
</dbReference>
<dbReference type="GO" id="GO:0016874">
    <property type="term" value="F:ligase activity"/>
    <property type="evidence" value="ECO:0007669"/>
    <property type="project" value="UniProtKB-KW"/>
</dbReference>
<dbReference type="PANTHER" id="PTHR45527">
    <property type="entry name" value="NONRIBOSOMAL PEPTIDE SYNTHETASE"/>
    <property type="match status" value="1"/>
</dbReference>
<dbReference type="SUPFAM" id="SSF47336">
    <property type="entry name" value="ACP-like"/>
    <property type="match status" value="2"/>
</dbReference>
<sequence>MSKLHERLSSLSAEKRALIEKLLKQKQESQAKAGIPVQSRDSLSFPLSFTQQRLWILNQLEPGNPFYNVPSVFRLKGSLDMDALKRTLNEMVRRHEVLRTTFAENEEGQPVQRISPSQQMEMRVMDLRNLDAEKREVEKERLIQEEALYSFNLSEGPLFRALLLHLEDDEYLFMVTMHHTVFDGWSLSVFVREMCALYEAFCQGEASPLPLPNVQYADYACWQRERLQGELVEKQLQYWKSKLGGALPVLELPTDRPRPAVQTFKGTYHSILLPVDLYEELKEFSRREGVTLFMTLLAAFKVLLFRYTGLEDIIVGSPTTGREMQELEGLIGPCVNTLALRSDLSGNPTFRDLLAQVRDTSLGAFENQDLPFDRLVEVLQPERNLRYSPVFQVMFTLQNSLPAIQMPGLSMEFVPIDCGTAKYEISLDVFEGPEGPTCIFEYNTDLFDKDRIERMASHYQTLLEAIVASPEQRISELPLLTETEKHQLLHQWNRRSLQHGSDDCMHQLFEKQAQQTPEAVAVSFEAKHLTYRQLNERANQLARRLRSLGVGPETIVGICAERSLDMVVGTLAILKAGGAYLPMDPSYPKDRLQYMMEDAGAEILVTQQMLNGVVPDGVNAVVYLDDPTLDLENRENLTPLTHPDHLAYVIYTSGSTGKPKGTMITHRSWVNAFHGYDQAYGLREHCTAHLQMASISFDVYAGDLVRSLLSGAKLVLCRKEILFDAPELYRLMAEEKVDCAEFVPAVMRNLVEYLEETNQTLDFMRVIVVSSDVWYVHEYRRFQRVCGPKTRLINAYGVTEATIDSTYYDGSMESFADNDIVPIGQPLANVSVYILDSHLQPVPAGIPGELCIGGAGVARGYLNRPELNAEKFLDHPFVPGERLYRTGDLACFMPDGNIKLLGRIDHQVKIRGLRIELGEIETVLGEHPEIRENVVIAREDKPGDLRLVAYLVTHQQKELPFEELRMYLKGKLPDHMVPSAFVHLDALPLNNSGKVDRRALPAPDWEELGSKSNFVGPRTATEEMLCDIWGQAFGLRRVSIFDDFFALGGHSLLAIQIISQIKKVFQVDLSLKTLFETPTVAELATVIHGYRGEQKEYEDFLNSLPQVEPDRENLYEPFPLTDVQEAYWIGRSGEFELGNVSTHNYDELEFENLDMERFDQAWQKLIKRHDMLRAVVDSDGKQRILKEVPHYDIKVTDLRGKSQEEIDFSIEAIRQEMSHQILDTSRWPVFDLRVTLLDGNKARIHFSTDSLTFDAWSFVVLIKELVQLHENIDTELPELEFSFRDYVLAERSLHGSEPYRQSQKYWQNIIPSLPPAPELPLVKSSSSVTRPQFKRLHASLEPDVWRKLKGKATRRGMTATGVLLAAYAEVLTAWSKSPHFTLNLTFLNRHPFHPQVNDIVGEFTSLTLLEVDNSSQEPFEVRARKIQERLWSDLEHHYVSGIQVLRELKRIQGGVTSAKMPIVFTSALTLPIPDQEDSPISLRPIHSITQTSQVSLDCGVWEDSGTLYCNWDVVEEIYPDGMLQDMFDAYFRLLRRLAEDESLWSETVIPLIPESQLEKQKEVNETKGPVSTGMLHTLFTKQASQRVDQPAVVTSGRMLTYGEMDRLSNQVGHLLREQGAQPNKLVGVFMEKGWEQVVAVLGILKSGAAYLPIDPELPQERVTYLLEHGEVSLVLTQSWVAEKVDWPSHIKRWNLDGDELRHFSTEPLSSVQNPGDLAYVIFTSGSTGLPKGVMIDHTGAVNTINDINSRFDIDSNDRVFALSALNFDLSVYDIFGTLAAGGTIVIPDADSRKDPAHWMDLMEREKVTVWNSVPALMGMLTEFAEGRQERLPGSLRLVLLSGDWIPLNLPNKIRSLSNDVQVISLGGATEASIWSIIYPIEAVDPAWQSIPYGKPMVNQTFHVLNDALEPCPIWVTGQLYIGGIGLAKGYWKDEEKTRSSFIIHPKTGERLYRTGDLGRYLPDGNIEFLGREDFQVKVQGYRIELGEIESVLTQHPCIAEAVVTAVGEQKGNKKLAAYVVCREGMQADPDELRGFLLQKLPEYMVPKYYMELVALPLTPNGKIDRKSLPKIEAMEEEIKQSFVPPRNEVEQKMADIWAELLEIEKVGVTDNFFELGGDSMLSVRVVNRLRQEFQVELPLRKIFETPDIARLAEYITKKLNVLKI</sequence>
<dbReference type="NCBIfam" id="NF003417">
    <property type="entry name" value="PRK04813.1"/>
    <property type="match status" value="2"/>
</dbReference>
<dbReference type="InterPro" id="IPR025110">
    <property type="entry name" value="AMP-bd_C"/>
</dbReference>
<dbReference type="GO" id="GO:0008610">
    <property type="term" value="P:lipid biosynthetic process"/>
    <property type="evidence" value="ECO:0007669"/>
    <property type="project" value="UniProtKB-ARBA"/>
</dbReference>
<dbReference type="GO" id="GO:0031177">
    <property type="term" value="F:phosphopantetheine binding"/>
    <property type="evidence" value="ECO:0007669"/>
    <property type="project" value="InterPro"/>
</dbReference>
<evidence type="ECO:0000259" key="9">
    <source>
        <dbReference type="PROSITE" id="PS50075"/>
    </source>
</evidence>
<dbReference type="Gene3D" id="1.10.1200.10">
    <property type="entry name" value="ACP-like"/>
    <property type="match status" value="1"/>
</dbReference>
<dbReference type="PANTHER" id="PTHR45527:SF1">
    <property type="entry name" value="FATTY ACID SYNTHASE"/>
    <property type="match status" value="1"/>
</dbReference>
<keyword evidence="6" id="KW-0436">Ligase</keyword>
<reference evidence="10 11" key="1">
    <citation type="submission" date="2016-10" db="EMBL/GenBank/DDBJ databases">
        <authorList>
            <person name="de Groot N.N."/>
        </authorList>
    </citation>
    <scope>NUCLEOTIDE SEQUENCE [LARGE SCALE GENOMIC DNA]</scope>
    <source>
        <strain evidence="10 11">DSM 46701</strain>
    </source>
</reference>
<dbReference type="InterPro" id="IPR006162">
    <property type="entry name" value="Ppantetheine_attach_site"/>
</dbReference>
<dbReference type="FunFam" id="3.30.559.10:FF:000023">
    <property type="entry name" value="Non-ribosomal peptide synthetase"/>
    <property type="match status" value="1"/>
</dbReference>
<dbReference type="RefSeq" id="WP_089965564.1">
    <property type="nucleotide sequence ID" value="NZ_FOCQ01000003.1"/>
</dbReference>